<proteinExistence type="predicted"/>
<organism evidence="1 2">
    <name type="scientific">Bordetella holmesii 1058</name>
    <dbReference type="NCBI Taxonomy" id="1247648"/>
    <lineage>
        <taxon>Bacteria</taxon>
        <taxon>Pseudomonadati</taxon>
        <taxon>Pseudomonadota</taxon>
        <taxon>Betaproteobacteria</taxon>
        <taxon>Burkholderiales</taxon>
        <taxon>Alcaligenaceae</taxon>
        <taxon>Bordetella</taxon>
    </lineage>
</organism>
<name>A0ABP3BNU0_9BORD</name>
<evidence type="ECO:0008006" key="3">
    <source>
        <dbReference type="Google" id="ProtNLM"/>
    </source>
</evidence>
<comment type="caution">
    <text evidence="1">The sequence shown here is derived from an EMBL/GenBank/DDBJ whole genome shotgun (WGS) entry which is preliminary data.</text>
</comment>
<evidence type="ECO:0000313" key="1">
    <source>
        <dbReference type="EMBL" id="EXX96612.1"/>
    </source>
</evidence>
<reference evidence="1 2" key="1">
    <citation type="submission" date="2014-02" db="EMBL/GenBank/DDBJ databases">
        <title>Whole Genome Sequencing Of Bordetella Holmesii, An Emerging Opportunistic Infection Of Humans.</title>
        <authorList>
            <person name="Tettelin H."/>
            <person name="Hooven T.A."/>
            <person name="Hine E."/>
            <person name="Su Q."/>
            <person name="Huard R.C."/>
            <person name="Della-Latta P."/>
            <person name="Daugherty S.C."/>
            <person name="Agrawal S."/>
            <person name="Sengamalay N."/>
            <person name="Tallon L.J."/>
            <person name="Sadzewicz L."/>
            <person name="Whittier S."/>
            <person name="Fraser C.M."/>
            <person name="Ratner A.J."/>
        </authorList>
    </citation>
    <scope>NUCLEOTIDE SEQUENCE [LARGE SCALE GENOMIC DNA]</scope>
    <source>
        <strain evidence="1 2">1058</strain>
    </source>
</reference>
<gene>
    <name evidence="1" type="ORF">D559_0004</name>
</gene>
<protein>
    <recommendedName>
        <fullName evidence="3">N-acetyltransferase YedL</fullName>
    </recommendedName>
</protein>
<dbReference type="Proteomes" id="UP000023104">
    <property type="component" value="Unassembled WGS sequence"/>
</dbReference>
<dbReference type="EMBL" id="JDTF01000001">
    <property type="protein sequence ID" value="EXX96612.1"/>
    <property type="molecule type" value="Genomic_DNA"/>
</dbReference>
<keyword evidence="2" id="KW-1185">Reference proteome</keyword>
<evidence type="ECO:0000313" key="2">
    <source>
        <dbReference type="Proteomes" id="UP000023104"/>
    </source>
</evidence>
<sequence>MPGNQGDQMRHGHLMRQLRTMDIGQQIELACLPSVLRL</sequence>
<accession>A0ABP3BNU0</accession>